<comment type="caution">
    <text evidence="2">The sequence shown here is derived from an EMBL/GenBank/DDBJ whole genome shotgun (WGS) entry which is preliminary data.</text>
</comment>
<evidence type="ECO:0000256" key="1">
    <source>
        <dbReference type="SAM" id="Phobius"/>
    </source>
</evidence>
<sequence>MQRRNTIDSVQSTWPMCHYYYTHNNGSSDDILIHQRPRSDFMTRKKQPLSSSYKGVKRFYTYPPFSRSAFLSPKRSLPNKKYHNDLRAAFYANTSLRKYKSRQQNQKKRQTLSNILTALTQGSSCPTMGLGNISKNNRHDLIDTVHMQTKWDSIRLYHPQLDNEKIQQDMEQEDIILDLQRTRRNQHDMIAVNQALHEPPHTPAGQEEEEQQSIIIQIPTPSDMVPVSKTVYFSSKDMYLFLFGFLFFPLWWYGAWRYFACDPTMRMFMSKRQQAFQMLNIFTSLASLLLTGLIVGLVTVWTQ</sequence>
<name>A0A367IQ58_RHIST</name>
<protein>
    <submittedName>
        <fullName evidence="2">Uncharacterized protein</fullName>
    </submittedName>
</protein>
<dbReference type="EMBL" id="PJQM01006366">
    <property type="protein sequence ID" value="RCH79792.1"/>
    <property type="molecule type" value="Genomic_DNA"/>
</dbReference>
<feature type="transmembrane region" description="Helical" evidence="1">
    <location>
        <begin position="279"/>
        <end position="301"/>
    </location>
</feature>
<dbReference type="OrthoDB" id="2241820at2759"/>
<dbReference type="Proteomes" id="UP000253551">
    <property type="component" value="Unassembled WGS sequence"/>
</dbReference>
<evidence type="ECO:0000313" key="2">
    <source>
        <dbReference type="EMBL" id="RCH79792.1"/>
    </source>
</evidence>
<organism evidence="2 3">
    <name type="scientific">Rhizopus stolonifer</name>
    <name type="common">Rhizopus nigricans</name>
    <dbReference type="NCBI Taxonomy" id="4846"/>
    <lineage>
        <taxon>Eukaryota</taxon>
        <taxon>Fungi</taxon>
        <taxon>Fungi incertae sedis</taxon>
        <taxon>Mucoromycota</taxon>
        <taxon>Mucoromycotina</taxon>
        <taxon>Mucoromycetes</taxon>
        <taxon>Mucorales</taxon>
        <taxon>Mucorineae</taxon>
        <taxon>Rhizopodaceae</taxon>
        <taxon>Rhizopus</taxon>
    </lineage>
</organism>
<keyword evidence="1" id="KW-1133">Transmembrane helix</keyword>
<gene>
    <name evidence="2" type="ORF">CU098_006286</name>
</gene>
<keyword evidence="1" id="KW-0812">Transmembrane</keyword>
<dbReference type="AlphaFoldDB" id="A0A367IQ58"/>
<accession>A0A367IQ58</accession>
<proteinExistence type="predicted"/>
<feature type="transmembrane region" description="Helical" evidence="1">
    <location>
        <begin position="238"/>
        <end position="259"/>
    </location>
</feature>
<evidence type="ECO:0000313" key="3">
    <source>
        <dbReference type="Proteomes" id="UP000253551"/>
    </source>
</evidence>
<keyword evidence="3" id="KW-1185">Reference proteome</keyword>
<keyword evidence="1" id="KW-0472">Membrane</keyword>
<reference evidence="2 3" key="1">
    <citation type="journal article" date="2018" name="G3 (Bethesda)">
        <title>Phylogenetic and Phylogenomic Definition of Rhizopus Species.</title>
        <authorList>
            <person name="Gryganskyi A.P."/>
            <person name="Golan J."/>
            <person name="Dolatabadi S."/>
            <person name="Mondo S."/>
            <person name="Robb S."/>
            <person name="Idnurm A."/>
            <person name="Muszewska A."/>
            <person name="Steczkiewicz K."/>
            <person name="Masonjones S."/>
            <person name="Liao H.L."/>
            <person name="Gajdeczka M.T."/>
            <person name="Anike F."/>
            <person name="Vuek A."/>
            <person name="Anishchenko I.M."/>
            <person name="Voigt K."/>
            <person name="de Hoog G.S."/>
            <person name="Smith M.E."/>
            <person name="Heitman J."/>
            <person name="Vilgalys R."/>
            <person name="Stajich J.E."/>
        </authorList>
    </citation>
    <scope>NUCLEOTIDE SEQUENCE [LARGE SCALE GENOMIC DNA]</scope>
    <source>
        <strain evidence="2 3">LSU 92-RS-03</strain>
    </source>
</reference>